<dbReference type="Proteomes" id="UP001163046">
    <property type="component" value="Unassembled WGS sequence"/>
</dbReference>
<keyword evidence="5" id="KW-1185">Reference proteome</keyword>
<dbReference type="OrthoDB" id="5974457at2759"/>
<protein>
    <recommendedName>
        <fullName evidence="3">SH2 domain-containing protein</fullName>
    </recommendedName>
</protein>
<dbReference type="AlphaFoldDB" id="A0A9X0CD87"/>
<name>A0A9X0CD87_9CNID</name>
<proteinExistence type="predicted"/>
<evidence type="ECO:0000256" key="1">
    <source>
        <dbReference type="PROSITE-ProRule" id="PRU00191"/>
    </source>
</evidence>
<dbReference type="EMBL" id="MU827799">
    <property type="protein sequence ID" value="KAJ7327802.1"/>
    <property type="molecule type" value="Genomic_DNA"/>
</dbReference>
<dbReference type="Pfam" id="PF00017">
    <property type="entry name" value="SH2"/>
    <property type="match status" value="1"/>
</dbReference>
<dbReference type="PROSITE" id="PS50001">
    <property type="entry name" value="SH2"/>
    <property type="match status" value="1"/>
</dbReference>
<feature type="compositionally biased region" description="Low complexity" evidence="2">
    <location>
        <begin position="8"/>
        <end position="22"/>
    </location>
</feature>
<gene>
    <name evidence="4" type="ORF">OS493_026078</name>
</gene>
<feature type="region of interest" description="Disordered" evidence="2">
    <location>
        <begin position="123"/>
        <end position="148"/>
    </location>
</feature>
<dbReference type="Gene3D" id="3.30.505.10">
    <property type="entry name" value="SH2 domain"/>
    <property type="match status" value="1"/>
</dbReference>
<dbReference type="InterPro" id="IPR036860">
    <property type="entry name" value="SH2_dom_sf"/>
</dbReference>
<dbReference type="SMART" id="SM00252">
    <property type="entry name" value="SH2"/>
    <property type="match status" value="1"/>
</dbReference>
<feature type="region of interest" description="Disordered" evidence="2">
    <location>
        <begin position="1"/>
        <end position="22"/>
    </location>
</feature>
<evidence type="ECO:0000259" key="3">
    <source>
        <dbReference type="PROSITE" id="PS50001"/>
    </source>
</evidence>
<organism evidence="4 5">
    <name type="scientific">Desmophyllum pertusum</name>
    <dbReference type="NCBI Taxonomy" id="174260"/>
    <lineage>
        <taxon>Eukaryota</taxon>
        <taxon>Metazoa</taxon>
        <taxon>Cnidaria</taxon>
        <taxon>Anthozoa</taxon>
        <taxon>Hexacorallia</taxon>
        <taxon>Scleractinia</taxon>
        <taxon>Caryophylliina</taxon>
        <taxon>Caryophylliidae</taxon>
        <taxon>Desmophyllum</taxon>
    </lineage>
</organism>
<dbReference type="InterPro" id="IPR000980">
    <property type="entry name" value="SH2"/>
</dbReference>
<dbReference type="CDD" id="cd00173">
    <property type="entry name" value="SH2"/>
    <property type="match status" value="1"/>
</dbReference>
<keyword evidence="1" id="KW-0727">SH2 domain</keyword>
<reference evidence="4" key="1">
    <citation type="submission" date="2023-01" db="EMBL/GenBank/DDBJ databases">
        <title>Genome assembly of the deep-sea coral Lophelia pertusa.</title>
        <authorList>
            <person name="Herrera S."/>
            <person name="Cordes E."/>
        </authorList>
    </citation>
    <scope>NUCLEOTIDE SEQUENCE</scope>
    <source>
        <strain evidence="4">USNM1676648</strain>
        <tissue evidence="4">Polyp</tissue>
    </source>
</reference>
<evidence type="ECO:0000313" key="4">
    <source>
        <dbReference type="EMBL" id="KAJ7327802.1"/>
    </source>
</evidence>
<comment type="caution">
    <text evidence="4">The sequence shown here is derived from an EMBL/GenBank/DDBJ whole genome shotgun (WGS) entry which is preliminary data.</text>
</comment>
<evidence type="ECO:0000313" key="5">
    <source>
        <dbReference type="Proteomes" id="UP001163046"/>
    </source>
</evidence>
<sequence>MEDERTRSWSGGSSASRVSFQSQMEKNGTMSKVQFLLQQLPHLVKDLTWELQNEECTEATCKELLEILVEVKRTDVLDDIVKHINNGSSNCAGLLGPKLPTQESLDGDSASSCGLSWPLQDSGNGGSLVDSSMSKVKLGPQESEENDGNFFSDESEKFWLNIPGDYERKSWNHFSQAAKNCCLKEIQQGNVEKFLCKVLNIEYNHANDSHVRLDQFVQLVALFGPFKSGPEGCLQKMYDLMKKSTSMRDGAKVSWFAGHMDETEAANLLGDQSPGHFLIRISSSRAHEGVFVLAVKTRDNGVVQIQIERDLNDGALLLADKKFADLMSVVDALRRDVLLENCRQLLINPCPGLPLNAIFSGYMEATARRGGRGRGKTRR</sequence>
<feature type="domain" description="SH2" evidence="3">
    <location>
        <begin position="255"/>
        <end position="350"/>
    </location>
</feature>
<dbReference type="SUPFAM" id="SSF55550">
    <property type="entry name" value="SH2 domain"/>
    <property type="match status" value="1"/>
</dbReference>
<accession>A0A9X0CD87</accession>
<evidence type="ECO:0000256" key="2">
    <source>
        <dbReference type="SAM" id="MobiDB-lite"/>
    </source>
</evidence>